<dbReference type="STRING" id="1838286.Verru16b_03252"/>
<dbReference type="KEGG" id="obg:Verru16b_03252"/>
<dbReference type="Proteomes" id="UP000095228">
    <property type="component" value="Chromosome"/>
</dbReference>
<evidence type="ECO:0000313" key="1">
    <source>
        <dbReference type="EMBL" id="AOS46155.1"/>
    </source>
</evidence>
<dbReference type="SUPFAM" id="SSF55961">
    <property type="entry name" value="Bet v1-like"/>
    <property type="match status" value="1"/>
</dbReference>
<dbReference type="InterPro" id="IPR023393">
    <property type="entry name" value="START-like_dom_sf"/>
</dbReference>
<dbReference type="Pfam" id="PF10604">
    <property type="entry name" value="Polyketide_cyc2"/>
    <property type="match status" value="1"/>
</dbReference>
<dbReference type="PATRIC" id="fig|1838286.3.peg.3291"/>
<dbReference type="Gene3D" id="3.30.530.20">
    <property type="match status" value="1"/>
</dbReference>
<gene>
    <name evidence="1" type="ORF">Verru16b_03252</name>
</gene>
<dbReference type="AlphaFoldDB" id="A0A1D8AZ51"/>
<evidence type="ECO:0008006" key="3">
    <source>
        <dbReference type="Google" id="ProtNLM"/>
    </source>
</evidence>
<dbReference type="RefSeq" id="WP_069963237.1">
    <property type="nucleotide sequence ID" value="NZ_CP016094.1"/>
</dbReference>
<reference evidence="1 2" key="1">
    <citation type="submission" date="2016-06" db="EMBL/GenBank/DDBJ databases">
        <title>Three novel species with peptidoglycan cell walls form the new genus Lacunisphaera gen. nov. in the family Opitutaceae of the verrucomicrobial subdivision 4.</title>
        <authorList>
            <person name="Rast P."/>
            <person name="Gloeckner I."/>
            <person name="Jogler M."/>
            <person name="Boedeker C."/>
            <person name="Jeske O."/>
            <person name="Wiegand S."/>
            <person name="Reinhardt R."/>
            <person name="Schumann P."/>
            <person name="Rohde M."/>
            <person name="Spring S."/>
            <person name="Gloeckner F.O."/>
            <person name="Jogler C."/>
        </authorList>
    </citation>
    <scope>NUCLEOTIDE SEQUENCE [LARGE SCALE GENOMIC DNA]</scope>
    <source>
        <strain evidence="1 2">IG16b</strain>
    </source>
</reference>
<keyword evidence="2" id="KW-1185">Reference proteome</keyword>
<dbReference type="OrthoDB" id="9801773at2"/>
<protein>
    <recommendedName>
        <fullName evidence="3">Polyketide cyclase / dehydrase and lipid transport</fullName>
    </recommendedName>
</protein>
<organism evidence="1 2">
    <name type="scientific">Lacunisphaera limnophila</name>
    <dbReference type="NCBI Taxonomy" id="1838286"/>
    <lineage>
        <taxon>Bacteria</taxon>
        <taxon>Pseudomonadati</taxon>
        <taxon>Verrucomicrobiota</taxon>
        <taxon>Opitutia</taxon>
        <taxon>Opitutales</taxon>
        <taxon>Opitutaceae</taxon>
        <taxon>Lacunisphaera</taxon>
    </lineage>
</organism>
<dbReference type="EMBL" id="CP016094">
    <property type="protein sequence ID" value="AOS46155.1"/>
    <property type="molecule type" value="Genomic_DNA"/>
</dbReference>
<accession>A0A1D8AZ51</accession>
<sequence>MPRIELELLIRAPIQIVFDLARSIDAHQASQSQHAERAVAGRTTGLIQLGESVTWEAVHLGVRQRLTSRIVAMTAPLHFRDSMVAGAFRRFDHDHLFATVPGGTRMSDVFDYTAPLGRLGRLADRLFLQRYMTRLLAARNQTLKQLAESGDFARYLPPPSSGKI</sequence>
<proteinExistence type="predicted"/>
<dbReference type="InterPro" id="IPR019587">
    <property type="entry name" value="Polyketide_cyclase/dehydratase"/>
</dbReference>
<name>A0A1D8AZ51_9BACT</name>
<dbReference type="CDD" id="cd07820">
    <property type="entry name" value="SRPBCC_3"/>
    <property type="match status" value="1"/>
</dbReference>
<evidence type="ECO:0000313" key="2">
    <source>
        <dbReference type="Proteomes" id="UP000095228"/>
    </source>
</evidence>